<dbReference type="InterPro" id="IPR012340">
    <property type="entry name" value="NA-bd_OB-fold"/>
</dbReference>
<feature type="domain" description="ABC transporter" evidence="4">
    <location>
        <begin position="4"/>
        <end position="235"/>
    </location>
</feature>
<dbReference type="InterPro" id="IPR003439">
    <property type="entry name" value="ABC_transporter-like_ATP-bd"/>
</dbReference>
<evidence type="ECO:0000313" key="5">
    <source>
        <dbReference type="EMBL" id="KPL13090.1"/>
    </source>
</evidence>
<dbReference type="Gene3D" id="3.40.50.300">
    <property type="entry name" value="P-loop containing nucleotide triphosphate hydrolases"/>
    <property type="match status" value="1"/>
</dbReference>
<dbReference type="SUPFAM" id="SSF52540">
    <property type="entry name" value="P-loop containing nucleoside triphosphate hydrolases"/>
    <property type="match status" value="1"/>
</dbReference>
<dbReference type="PROSITE" id="PS00211">
    <property type="entry name" value="ABC_TRANSPORTER_1"/>
    <property type="match status" value="1"/>
</dbReference>
<dbReference type="GO" id="GO:0008643">
    <property type="term" value="P:carbohydrate transport"/>
    <property type="evidence" value="ECO:0007669"/>
    <property type="project" value="InterPro"/>
</dbReference>
<dbReference type="InterPro" id="IPR015855">
    <property type="entry name" value="ABC_transpr_MalK-like"/>
</dbReference>
<evidence type="ECO:0000256" key="3">
    <source>
        <dbReference type="ARBA" id="ARBA00022840"/>
    </source>
</evidence>
<accession>A0A0S8JUD2</accession>
<evidence type="ECO:0000259" key="4">
    <source>
        <dbReference type="PROSITE" id="PS50893"/>
    </source>
</evidence>
<dbReference type="Gene3D" id="2.40.50.140">
    <property type="entry name" value="Nucleic acid-binding proteins"/>
    <property type="match status" value="1"/>
</dbReference>
<dbReference type="PANTHER" id="PTHR43875">
    <property type="entry name" value="MALTODEXTRIN IMPORT ATP-BINDING PROTEIN MSMX"/>
    <property type="match status" value="1"/>
</dbReference>
<gene>
    <name evidence="5" type="ORF">AMJ74_05760</name>
</gene>
<dbReference type="InterPro" id="IPR003593">
    <property type="entry name" value="AAA+_ATPase"/>
</dbReference>
<evidence type="ECO:0000256" key="2">
    <source>
        <dbReference type="ARBA" id="ARBA00022741"/>
    </source>
</evidence>
<dbReference type="InterPro" id="IPR040582">
    <property type="entry name" value="OB_MalK-like"/>
</dbReference>
<keyword evidence="1" id="KW-0813">Transport</keyword>
<dbReference type="PROSITE" id="PS50893">
    <property type="entry name" value="ABC_TRANSPORTER_2"/>
    <property type="match status" value="1"/>
</dbReference>
<dbReference type="GO" id="GO:0055052">
    <property type="term" value="C:ATP-binding cassette (ABC) transporter complex, substrate-binding subunit-containing"/>
    <property type="evidence" value="ECO:0007669"/>
    <property type="project" value="TreeGrafter"/>
</dbReference>
<evidence type="ECO:0000313" key="6">
    <source>
        <dbReference type="Proteomes" id="UP000050975"/>
    </source>
</evidence>
<dbReference type="GO" id="GO:0140359">
    <property type="term" value="F:ABC-type transporter activity"/>
    <property type="evidence" value="ECO:0007669"/>
    <property type="project" value="InterPro"/>
</dbReference>
<dbReference type="EMBL" id="LJVE01000121">
    <property type="protein sequence ID" value="KPL13090.1"/>
    <property type="molecule type" value="Genomic_DNA"/>
</dbReference>
<proteinExistence type="predicted"/>
<dbReference type="Pfam" id="PF00005">
    <property type="entry name" value="ABC_tran"/>
    <property type="match status" value="1"/>
</dbReference>
<dbReference type="InterPro" id="IPR027417">
    <property type="entry name" value="P-loop_NTPase"/>
</dbReference>
<protein>
    <submittedName>
        <fullName evidence="5">Glycerol-3-phosphate ABC transporter ATP-binding protein</fullName>
    </submittedName>
</protein>
<comment type="caution">
    <text evidence="5">The sequence shown here is derived from an EMBL/GenBank/DDBJ whole genome shotgun (WGS) entry which is preliminary data.</text>
</comment>
<dbReference type="NCBIfam" id="NF008653">
    <property type="entry name" value="PRK11650.1"/>
    <property type="match status" value="1"/>
</dbReference>
<dbReference type="SMART" id="SM00382">
    <property type="entry name" value="AAA"/>
    <property type="match status" value="1"/>
</dbReference>
<organism evidence="5 6">
    <name type="scientific">candidate division WOR_3 bacterium SM1_77</name>
    <dbReference type="NCBI Taxonomy" id="1703778"/>
    <lineage>
        <taxon>Bacteria</taxon>
        <taxon>Bacteria division WOR-3</taxon>
    </lineage>
</organism>
<dbReference type="GO" id="GO:0005524">
    <property type="term" value="F:ATP binding"/>
    <property type="evidence" value="ECO:0007669"/>
    <property type="project" value="UniProtKB-KW"/>
</dbReference>
<keyword evidence="2" id="KW-0547">Nucleotide-binding</keyword>
<evidence type="ECO:0000256" key="1">
    <source>
        <dbReference type="ARBA" id="ARBA00022448"/>
    </source>
</evidence>
<sequence>MAKLLLENVTKIYDRDIYAAKNISFDVASREFTVLVGPSGCGKTTTLRLIAGLEELTSGSIYIEGQLVNDMSPKDRDVAMVFQNYALYPHMSVHDNMAFGLRMRKYPKAKIKRRVAETAETLGISALLERKPRQLSGGQRQRVALGRSIVRQPKLFLFDEPLSNLDAKLRVQMRAELSRLHKKIQATIIYVTHDQVEAMTLGQKIVVLKDGEVQQVADPATLYKKPKNKFVAGFIGSPPMNLIPGMIKKTNKQIEFQSMDITLELNNNFKKYLERPVIIGIRPADFSTTRGSNMNIVVDVIEPMGNELYIHGRCGDAMLSARVPEDAAPTVGQSFILKVNLERIYVFDEKTENAI</sequence>
<dbReference type="SUPFAM" id="SSF50331">
    <property type="entry name" value="MOP-like"/>
    <property type="match status" value="1"/>
</dbReference>
<dbReference type="Gene3D" id="2.40.50.100">
    <property type="match status" value="1"/>
</dbReference>
<dbReference type="AlphaFoldDB" id="A0A0S8JUD2"/>
<dbReference type="GO" id="GO:0016887">
    <property type="term" value="F:ATP hydrolysis activity"/>
    <property type="evidence" value="ECO:0007669"/>
    <property type="project" value="InterPro"/>
</dbReference>
<dbReference type="InterPro" id="IPR047641">
    <property type="entry name" value="ABC_transpr_MalK/UgpC-like"/>
</dbReference>
<keyword evidence="3 5" id="KW-0067">ATP-binding</keyword>
<dbReference type="PANTHER" id="PTHR43875:SF1">
    <property type="entry name" value="OSMOPROTECTIVE COMPOUNDS UPTAKE ATP-BINDING PROTEIN GGTA"/>
    <property type="match status" value="1"/>
</dbReference>
<dbReference type="Proteomes" id="UP000050975">
    <property type="component" value="Unassembled WGS sequence"/>
</dbReference>
<dbReference type="InterPro" id="IPR008995">
    <property type="entry name" value="Mo/tungstate-bd_C_term_dom"/>
</dbReference>
<name>A0A0S8JUD2_UNCW3</name>
<dbReference type="FunFam" id="3.40.50.300:FF:000042">
    <property type="entry name" value="Maltose/maltodextrin ABC transporter, ATP-binding protein"/>
    <property type="match status" value="1"/>
</dbReference>
<reference evidence="5 6" key="1">
    <citation type="journal article" date="2015" name="Microbiome">
        <title>Genomic resolution of linkages in carbon, nitrogen, and sulfur cycling among widespread estuary sediment bacteria.</title>
        <authorList>
            <person name="Baker B.J."/>
            <person name="Lazar C.S."/>
            <person name="Teske A.P."/>
            <person name="Dick G.J."/>
        </authorList>
    </citation>
    <scope>NUCLEOTIDE SEQUENCE [LARGE SCALE GENOMIC DNA]</scope>
    <source>
        <strain evidence="5">SM1_77</strain>
    </source>
</reference>
<dbReference type="Pfam" id="PF17912">
    <property type="entry name" value="OB_MalK"/>
    <property type="match status" value="1"/>
</dbReference>
<dbReference type="InterPro" id="IPR017871">
    <property type="entry name" value="ABC_transporter-like_CS"/>
</dbReference>
<dbReference type="CDD" id="cd03301">
    <property type="entry name" value="ABC_MalK_N"/>
    <property type="match status" value="1"/>
</dbReference>